<dbReference type="AlphaFoldDB" id="A0A9N9W7Y8"/>
<dbReference type="GO" id="GO:0003723">
    <property type="term" value="F:RNA binding"/>
    <property type="evidence" value="ECO:0007669"/>
    <property type="project" value="InterPro"/>
</dbReference>
<dbReference type="PANTHER" id="PTHR13326:SF31">
    <property type="entry name" value="PSEUDOURIDYLATE SYNTHASE 7 HOMOLOG"/>
    <property type="match status" value="1"/>
</dbReference>
<dbReference type="GO" id="GO:0005634">
    <property type="term" value="C:nucleus"/>
    <property type="evidence" value="ECO:0007669"/>
    <property type="project" value="TreeGrafter"/>
</dbReference>
<evidence type="ECO:0000256" key="2">
    <source>
        <dbReference type="SAM" id="MobiDB-lite"/>
    </source>
</evidence>
<gene>
    <name evidence="3" type="ORF">DIATSA_LOCUS3378</name>
</gene>
<dbReference type="GO" id="GO:0001522">
    <property type="term" value="P:pseudouridine synthesis"/>
    <property type="evidence" value="ECO:0007669"/>
    <property type="project" value="InterPro"/>
</dbReference>
<feature type="compositionally biased region" description="Polar residues" evidence="2">
    <location>
        <begin position="1"/>
        <end position="10"/>
    </location>
</feature>
<evidence type="ECO:0000313" key="3">
    <source>
        <dbReference type="EMBL" id="CAG9785339.1"/>
    </source>
</evidence>
<dbReference type="PANTHER" id="PTHR13326">
    <property type="entry name" value="TRNA PSEUDOURIDINE SYNTHASE D"/>
    <property type="match status" value="1"/>
</dbReference>
<dbReference type="Proteomes" id="UP001153714">
    <property type="component" value="Chromosome 13"/>
</dbReference>
<dbReference type="Pfam" id="PF01142">
    <property type="entry name" value="TruD"/>
    <property type="match status" value="1"/>
</dbReference>
<feature type="compositionally biased region" description="Basic and acidic residues" evidence="2">
    <location>
        <begin position="72"/>
        <end position="82"/>
    </location>
</feature>
<dbReference type="GO" id="GO:0008033">
    <property type="term" value="P:tRNA processing"/>
    <property type="evidence" value="ECO:0007669"/>
    <property type="project" value="UniProtKB-KW"/>
</dbReference>
<reference evidence="3" key="1">
    <citation type="submission" date="2021-12" db="EMBL/GenBank/DDBJ databases">
        <authorList>
            <person name="King R."/>
        </authorList>
    </citation>
    <scope>NUCLEOTIDE SEQUENCE</scope>
</reference>
<sequence>MSFIKSSNWHRNNFERRGRGGRGRGRGGFGEANRGAWGRNHHRGPPQYGNKGWGDWSHDYRSQGNQQWQNKPKKDAPEKRLSEEDIGVTEFVSDHEGFGGIIKSSISDLVGNLQTIALYCCSLLLCIAEINEDGEVAELTDVTAPTPVDDKFDEDEDLLFTKYNLEILPMNTWDNINKLVVTKEDPTAKVEIDVTGMSKEQRTKIHDAVKKAFGDSIVGSTVNEGDKKIVRFVRYRKGVIKDNLNLNSSSSVRIDNRVKWTWPGEYVYFIVYKENCDTMDAAARIAENLRINMKASLVGYAGSKDRRAKTSQWFSVRRVDP</sequence>
<evidence type="ECO:0000313" key="4">
    <source>
        <dbReference type="Proteomes" id="UP001153714"/>
    </source>
</evidence>
<evidence type="ECO:0000256" key="1">
    <source>
        <dbReference type="ARBA" id="ARBA00022694"/>
    </source>
</evidence>
<dbReference type="EMBL" id="OU893344">
    <property type="protein sequence ID" value="CAG9785339.1"/>
    <property type="molecule type" value="Genomic_DNA"/>
</dbReference>
<keyword evidence="4" id="KW-1185">Reference proteome</keyword>
<dbReference type="OrthoDB" id="447290at2759"/>
<feature type="region of interest" description="Disordered" evidence="2">
    <location>
        <begin position="1"/>
        <end position="82"/>
    </location>
</feature>
<dbReference type="GO" id="GO:0009982">
    <property type="term" value="F:pseudouridine synthase activity"/>
    <property type="evidence" value="ECO:0007669"/>
    <property type="project" value="InterPro"/>
</dbReference>
<organism evidence="3 4">
    <name type="scientific">Diatraea saccharalis</name>
    <name type="common">sugarcane borer</name>
    <dbReference type="NCBI Taxonomy" id="40085"/>
    <lineage>
        <taxon>Eukaryota</taxon>
        <taxon>Metazoa</taxon>
        <taxon>Ecdysozoa</taxon>
        <taxon>Arthropoda</taxon>
        <taxon>Hexapoda</taxon>
        <taxon>Insecta</taxon>
        <taxon>Pterygota</taxon>
        <taxon>Neoptera</taxon>
        <taxon>Endopterygota</taxon>
        <taxon>Lepidoptera</taxon>
        <taxon>Glossata</taxon>
        <taxon>Ditrysia</taxon>
        <taxon>Pyraloidea</taxon>
        <taxon>Crambidae</taxon>
        <taxon>Crambinae</taxon>
        <taxon>Diatraea</taxon>
    </lineage>
</organism>
<dbReference type="SUPFAM" id="SSF55120">
    <property type="entry name" value="Pseudouridine synthase"/>
    <property type="match status" value="1"/>
</dbReference>
<accession>A0A9N9W7Y8</accession>
<keyword evidence="1" id="KW-0819">tRNA processing</keyword>
<reference evidence="3" key="2">
    <citation type="submission" date="2022-10" db="EMBL/GenBank/DDBJ databases">
        <authorList>
            <consortium name="ENA_rothamsted_submissions"/>
            <consortium name="culmorum"/>
            <person name="King R."/>
        </authorList>
    </citation>
    <scope>NUCLEOTIDE SEQUENCE</scope>
</reference>
<dbReference type="InterPro" id="IPR020103">
    <property type="entry name" value="PsdUridine_synth_cat_dom_sf"/>
</dbReference>
<name>A0A9N9W7Y8_9NEOP</name>
<dbReference type="InterPro" id="IPR001656">
    <property type="entry name" value="PsdUridine_synth_TruD"/>
</dbReference>
<dbReference type="Gene3D" id="3.30.70.3160">
    <property type="match status" value="1"/>
</dbReference>
<protein>
    <submittedName>
        <fullName evidence="3">Uncharacterized protein</fullName>
    </submittedName>
</protein>
<proteinExistence type="predicted"/>